<keyword evidence="4" id="KW-0677">Repeat</keyword>
<dbReference type="InterPro" id="IPR050107">
    <property type="entry name" value="ABC_carbohydrate_import_ATPase"/>
</dbReference>
<reference evidence="10 11" key="1">
    <citation type="submission" date="2011-08" db="EMBL/GenBank/DDBJ databases">
        <title>The Genome Sequence of Clostridium hathewayi WAL-18680.</title>
        <authorList>
            <consortium name="The Broad Institute Genome Sequencing Platform"/>
            <person name="Earl A."/>
            <person name="Ward D."/>
            <person name="Feldgarden M."/>
            <person name="Gevers D."/>
            <person name="Finegold S.M."/>
            <person name="Summanen P.H."/>
            <person name="Molitoris D.R."/>
            <person name="Song M."/>
            <person name="Daigneault M."/>
            <person name="Allen-Vercoe E."/>
            <person name="Young S.K."/>
            <person name="Zeng Q."/>
            <person name="Gargeya S."/>
            <person name="Fitzgerald M."/>
            <person name="Haas B."/>
            <person name="Abouelleil A."/>
            <person name="Alvarado L."/>
            <person name="Arachchi H.M."/>
            <person name="Berlin A."/>
            <person name="Brown A."/>
            <person name="Chapman S.B."/>
            <person name="Chen Z."/>
            <person name="Dunbar C."/>
            <person name="Freedman E."/>
            <person name="Gearin G."/>
            <person name="Gellesch M."/>
            <person name="Goldberg J."/>
            <person name="Griggs A."/>
            <person name="Gujja S."/>
            <person name="Heiman D."/>
            <person name="Howarth C."/>
            <person name="Larson L."/>
            <person name="Lui A."/>
            <person name="MacDonald P.J.P."/>
            <person name="Montmayeur A."/>
            <person name="Murphy C."/>
            <person name="Neiman D."/>
            <person name="Pearson M."/>
            <person name="Priest M."/>
            <person name="Roberts A."/>
            <person name="Saif S."/>
            <person name="Shea T."/>
            <person name="Shenoy N."/>
            <person name="Sisk P."/>
            <person name="Stolte C."/>
            <person name="Sykes S."/>
            <person name="Wortman J."/>
            <person name="Nusbaum C."/>
            <person name="Birren B."/>
        </authorList>
    </citation>
    <scope>NUCLEOTIDE SEQUENCE [LARGE SCALE GENOMIC DNA]</scope>
    <source>
        <strain evidence="10 11">WAL-18680</strain>
    </source>
</reference>
<dbReference type="PANTHER" id="PTHR43790">
    <property type="entry name" value="CARBOHYDRATE TRANSPORT ATP-BINDING PROTEIN MG119-RELATED"/>
    <property type="match status" value="1"/>
</dbReference>
<keyword evidence="2" id="KW-0813">Transport</keyword>
<evidence type="ECO:0000259" key="9">
    <source>
        <dbReference type="PROSITE" id="PS50893"/>
    </source>
</evidence>
<dbReference type="PROSITE" id="PS00211">
    <property type="entry name" value="ABC_TRANSPORTER_1"/>
    <property type="match status" value="1"/>
</dbReference>
<dbReference type="PROSITE" id="PS50893">
    <property type="entry name" value="ABC_TRANSPORTER_2"/>
    <property type="match status" value="2"/>
</dbReference>
<dbReference type="SMART" id="SM00382">
    <property type="entry name" value="AAA"/>
    <property type="match status" value="2"/>
</dbReference>
<comment type="subcellular location">
    <subcellularLocation>
        <location evidence="1">Cell membrane</location>
        <topology evidence="1">Peripheral membrane protein</topology>
    </subcellularLocation>
</comment>
<dbReference type="Proteomes" id="UP000005384">
    <property type="component" value="Unassembled WGS sequence"/>
</dbReference>
<keyword evidence="5" id="KW-0547">Nucleotide-binding</keyword>
<keyword evidence="11" id="KW-1185">Reference proteome</keyword>
<evidence type="ECO:0000256" key="1">
    <source>
        <dbReference type="ARBA" id="ARBA00004202"/>
    </source>
</evidence>
<evidence type="ECO:0000256" key="6">
    <source>
        <dbReference type="ARBA" id="ARBA00022840"/>
    </source>
</evidence>
<evidence type="ECO:0000313" key="11">
    <source>
        <dbReference type="Proteomes" id="UP000005384"/>
    </source>
</evidence>
<keyword evidence="6" id="KW-0067">ATP-binding</keyword>
<dbReference type="GO" id="GO:0016887">
    <property type="term" value="F:ATP hydrolysis activity"/>
    <property type="evidence" value="ECO:0007669"/>
    <property type="project" value="InterPro"/>
</dbReference>
<evidence type="ECO:0000256" key="3">
    <source>
        <dbReference type="ARBA" id="ARBA00022475"/>
    </source>
</evidence>
<keyword evidence="7" id="KW-1278">Translocase</keyword>
<evidence type="ECO:0000256" key="5">
    <source>
        <dbReference type="ARBA" id="ARBA00022741"/>
    </source>
</evidence>
<dbReference type="SUPFAM" id="SSF52540">
    <property type="entry name" value="P-loop containing nucleoside triphosphate hydrolases"/>
    <property type="match status" value="2"/>
</dbReference>
<sequence>MNRNSVMSLNHISKSFPGVRALHDISFELGEGEVLALLGENGAGKSTLIKCITGAYGPTEGSIELFGKEYHTLTPSIARECGISAVYQEFNLVMDLPIVENVFMGNNPGRGILVDYPQMLKRCKEVFETFGIDIDPEDDVSVLSPAMMQIVEIAKATMLDLKILILDEPTAPLTAKEIRILFQIIDRLKQQGVSVIYISHRLEEVFEICDRAVVIRDGEMVGETAVKDTSRTQLIKMMIGRELTRLFPVRKPRISEEVSLSLRNVSGNGDEDISFEVHKGEILGVAGLVGAGRTELMSVIFCDVPRETGSVFINGKEFKGTQPWHAIEQGISYLPEDRKRRGLLLDKSIAINLSLASIKKCCKNGIIDRKKEFSCVDFYCRKFRVKTPDYENETQYLSGGNQQKVIVGKWLATKSDIVIFDEPTRGIDVGAKYEIYEIINQLADEGKTIIVVSSEFEELIGIADRIVVMSEGRLAGEVGREEFDKELLLDMASGSH</sequence>
<evidence type="ECO:0000313" key="10">
    <source>
        <dbReference type="EMBL" id="EHI60440.1"/>
    </source>
</evidence>
<organism evidence="10 11">
    <name type="scientific">Hungatella hathewayi WAL-18680</name>
    <dbReference type="NCBI Taxonomy" id="742737"/>
    <lineage>
        <taxon>Bacteria</taxon>
        <taxon>Bacillati</taxon>
        <taxon>Bacillota</taxon>
        <taxon>Clostridia</taxon>
        <taxon>Lachnospirales</taxon>
        <taxon>Lachnospiraceae</taxon>
        <taxon>Hungatella</taxon>
    </lineage>
</organism>
<dbReference type="HOGENOM" id="CLU_000604_92_3_9"/>
<dbReference type="PANTHER" id="PTHR43790:SF9">
    <property type="entry name" value="GALACTOFURANOSE TRANSPORTER ATP-BINDING PROTEIN YTFR"/>
    <property type="match status" value="1"/>
</dbReference>
<accession>G5IDJ4</accession>
<dbReference type="GO" id="GO:0005524">
    <property type="term" value="F:ATP binding"/>
    <property type="evidence" value="ECO:0007669"/>
    <property type="project" value="UniProtKB-KW"/>
</dbReference>
<keyword evidence="3" id="KW-1003">Cell membrane</keyword>
<dbReference type="EMBL" id="ADLN01000020">
    <property type="protein sequence ID" value="EHI60440.1"/>
    <property type="molecule type" value="Genomic_DNA"/>
</dbReference>
<name>G5IDJ4_9FIRM</name>
<gene>
    <name evidence="10" type="ORF">HMPREF9473_01571</name>
</gene>
<dbReference type="InterPro" id="IPR003593">
    <property type="entry name" value="AAA+_ATPase"/>
</dbReference>
<dbReference type="CDD" id="cd03215">
    <property type="entry name" value="ABC_Carb_Monos_II"/>
    <property type="match status" value="1"/>
</dbReference>
<comment type="caution">
    <text evidence="10">The sequence shown here is derived from an EMBL/GenBank/DDBJ whole genome shotgun (WGS) entry which is preliminary data.</text>
</comment>
<feature type="domain" description="ABC transporter" evidence="9">
    <location>
        <begin position="249"/>
        <end position="496"/>
    </location>
</feature>
<evidence type="ECO:0000256" key="8">
    <source>
        <dbReference type="ARBA" id="ARBA00023136"/>
    </source>
</evidence>
<evidence type="ECO:0000256" key="7">
    <source>
        <dbReference type="ARBA" id="ARBA00022967"/>
    </source>
</evidence>
<dbReference type="PATRIC" id="fig|742737.3.peg.1591"/>
<dbReference type="FunFam" id="3.40.50.300:FF:000127">
    <property type="entry name" value="Ribose import ATP-binding protein RbsA"/>
    <property type="match status" value="1"/>
</dbReference>
<evidence type="ECO:0000256" key="4">
    <source>
        <dbReference type="ARBA" id="ARBA00022737"/>
    </source>
</evidence>
<feature type="domain" description="ABC transporter" evidence="9">
    <location>
        <begin position="7"/>
        <end position="242"/>
    </location>
</feature>
<dbReference type="Pfam" id="PF00005">
    <property type="entry name" value="ABC_tran"/>
    <property type="match status" value="2"/>
</dbReference>
<keyword evidence="8" id="KW-0472">Membrane</keyword>
<evidence type="ECO:0000256" key="2">
    <source>
        <dbReference type="ARBA" id="ARBA00022448"/>
    </source>
</evidence>
<dbReference type="GO" id="GO:0005886">
    <property type="term" value="C:plasma membrane"/>
    <property type="evidence" value="ECO:0007669"/>
    <property type="project" value="UniProtKB-SubCell"/>
</dbReference>
<dbReference type="InterPro" id="IPR017871">
    <property type="entry name" value="ABC_transporter-like_CS"/>
</dbReference>
<dbReference type="CDD" id="cd03216">
    <property type="entry name" value="ABC_Carb_Monos_I"/>
    <property type="match status" value="1"/>
</dbReference>
<dbReference type="AlphaFoldDB" id="G5IDJ4"/>
<dbReference type="InterPro" id="IPR003439">
    <property type="entry name" value="ABC_transporter-like_ATP-bd"/>
</dbReference>
<dbReference type="OrthoDB" id="9771863at2"/>
<dbReference type="InterPro" id="IPR027417">
    <property type="entry name" value="P-loop_NTPase"/>
</dbReference>
<protein>
    <recommendedName>
        <fullName evidence="9">ABC transporter domain-containing protein</fullName>
    </recommendedName>
</protein>
<dbReference type="Gene3D" id="3.40.50.300">
    <property type="entry name" value="P-loop containing nucleotide triphosphate hydrolases"/>
    <property type="match status" value="2"/>
</dbReference>
<proteinExistence type="predicted"/>